<dbReference type="GO" id="GO:0051287">
    <property type="term" value="F:NAD binding"/>
    <property type="evidence" value="ECO:0007669"/>
    <property type="project" value="InterPro"/>
</dbReference>
<dbReference type="InterPro" id="IPR002912">
    <property type="entry name" value="ACT_dom"/>
</dbReference>
<dbReference type="UniPathway" id="UPA00135">
    <property type="reaction ID" value="UER00196"/>
</dbReference>
<dbReference type="Gene3D" id="3.30.70.260">
    <property type="match status" value="1"/>
</dbReference>
<evidence type="ECO:0000313" key="15">
    <source>
        <dbReference type="Proteomes" id="UP000461768"/>
    </source>
</evidence>
<gene>
    <name evidence="14" type="ORF">F7O84_06330</name>
</gene>
<dbReference type="SUPFAM" id="SSF52283">
    <property type="entry name" value="Formate/glycerate dehydrogenase catalytic domain-like"/>
    <property type="match status" value="1"/>
</dbReference>
<comment type="function">
    <text evidence="1">Catalyzes the reversible oxidation of 3-phospho-D-glycerate to 3-phosphonooxypyruvate, the first step of the phosphorylated L-serine biosynthesis pathway. Also catalyzes the reversible oxidation of 2-hydroxyglutarate to 2-oxoglutarate.</text>
</comment>
<comment type="pathway">
    <text evidence="2">Amino-acid biosynthesis; L-serine biosynthesis; L-serine from 3-phospho-D-glycerate: step 1/3.</text>
</comment>
<dbReference type="InterPro" id="IPR029752">
    <property type="entry name" value="D-isomer_DH_CS1"/>
</dbReference>
<keyword evidence="8" id="KW-0520">NAD</keyword>
<dbReference type="InterPro" id="IPR045865">
    <property type="entry name" value="ACT-like_dom_sf"/>
</dbReference>
<dbReference type="Gene3D" id="3.40.50.720">
    <property type="entry name" value="NAD(P)-binding Rossmann-like Domain"/>
    <property type="match status" value="2"/>
</dbReference>
<dbReference type="CDD" id="cd04901">
    <property type="entry name" value="ACT_3PGDH"/>
    <property type="match status" value="1"/>
</dbReference>
<dbReference type="CDD" id="cd12174">
    <property type="entry name" value="PGDH_like_3"/>
    <property type="match status" value="1"/>
</dbReference>
<evidence type="ECO:0000256" key="12">
    <source>
        <dbReference type="RuleBase" id="RU003719"/>
    </source>
</evidence>
<dbReference type="InterPro" id="IPR006140">
    <property type="entry name" value="D-isomer_DH_NAD-bd"/>
</dbReference>
<dbReference type="PROSITE" id="PS51671">
    <property type="entry name" value="ACT"/>
    <property type="match status" value="1"/>
</dbReference>
<evidence type="ECO:0000259" key="13">
    <source>
        <dbReference type="PROSITE" id="PS51671"/>
    </source>
</evidence>
<feature type="domain" description="ACT" evidence="13">
    <location>
        <begin position="318"/>
        <end position="387"/>
    </location>
</feature>
<name>A0A7V7UHH8_9FIRM</name>
<dbReference type="PANTHER" id="PTHR42938:SF47">
    <property type="entry name" value="HYDROXYPYRUVATE REDUCTASE"/>
    <property type="match status" value="1"/>
</dbReference>
<dbReference type="AlphaFoldDB" id="A0A7V7UHH8"/>
<dbReference type="PANTHER" id="PTHR42938">
    <property type="entry name" value="FORMATE DEHYDROGENASE 1"/>
    <property type="match status" value="1"/>
</dbReference>
<dbReference type="EMBL" id="WAGX01000004">
    <property type="protein sequence ID" value="KAB1439993.1"/>
    <property type="molecule type" value="Genomic_DNA"/>
</dbReference>
<evidence type="ECO:0000256" key="11">
    <source>
        <dbReference type="ARBA" id="ARBA00048731"/>
    </source>
</evidence>
<dbReference type="PROSITE" id="PS00670">
    <property type="entry name" value="D_2_HYDROXYACID_DH_2"/>
    <property type="match status" value="1"/>
</dbReference>
<dbReference type="SUPFAM" id="SSF51735">
    <property type="entry name" value="NAD(P)-binding Rossmann-fold domains"/>
    <property type="match status" value="1"/>
</dbReference>
<proteinExistence type="inferred from homology"/>
<evidence type="ECO:0000313" key="14">
    <source>
        <dbReference type="EMBL" id="KAB1439993.1"/>
    </source>
</evidence>
<accession>A0A7V7UHH8</accession>
<dbReference type="InterPro" id="IPR029753">
    <property type="entry name" value="D-isomer_DH_CS"/>
</dbReference>
<comment type="caution">
    <text evidence="14">The sequence shown here is derived from an EMBL/GenBank/DDBJ whole genome shotgun (WGS) entry which is preliminary data.</text>
</comment>
<dbReference type="Pfam" id="PF00389">
    <property type="entry name" value="2-Hacid_dh"/>
    <property type="match status" value="1"/>
</dbReference>
<comment type="catalytic activity">
    <reaction evidence="11">
        <text>(2R)-3-phosphoglycerate + NAD(+) = 3-phosphooxypyruvate + NADH + H(+)</text>
        <dbReference type="Rhea" id="RHEA:12641"/>
        <dbReference type="ChEBI" id="CHEBI:15378"/>
        <dbReference type="ChEBI" id="CHEBI:18110"/>
        <dbReference type="ChEBI" id="CHEBI:57540"/>
        <dbReference type="ChEBI" id="CHEBI:57945"/>
        <dbReference type="ChEBI" id="CHEBI:58272"/>
        <dbReference type="EC" id="1.1.1.95"/>
    </reaction>
</comment>
<sequence length="387" mass="42078">MFKYNCLNPIANIGLDLFSEEYNKVDNVAEAEAILVRSAAMHDMELPQDLLAIARAGAGVNNIPLEKCAEKGIVVFNTPGANANGVKELVIAGMLLASRDIIGGINWAKDEKDNPDIAKVAEKVKSNFAGTEIQGKKLGVIGLGAIGVLVANAATHLGMEVYGYDPYVSVDAAWNLSRGIKHSKTVEEIYRECDFITIHVPLLDGTKKMINEDAIALMKDNVVILNFARDLLVDEEAVIKAIEQNKIKKYVVDFPNPTTAGKEGVIVIPHLGASTEESEDNCAVMAVRQIRDFLENGNIKNSVNYPACDMGVCENAGRVCINHKNIPNMIGQYTSKLAQFNINISDMINKSKGDYAYTIIDTESPITQEVVKELASISGVLKVRVVK</sequence>
<evidence type="ECO:0000256" key="6">
    <source>
        <dbReference type="ARBA" id="ARBA00021582"/>
    </source>
</evidence>
<evidence type="ECO:0000256" key="3">
    <source>
        <dbReference type="ARBA" id="ARBA00005854"/>
    </source>
</evidence>
<evidence type="ECO:0000256" key="5">
    <source>
        <dbReference type="ARBA" id="ARBA00013143"/>
    </source>
</evidence>
<dbReference type="InterPro" id="IPR006139">
    <property type="entry name" value="D-isomer_2_OHA_DH_cat_dom"/>
</dbReference>
<evidence type="ECO:0000256" key="2">
    <source>
        <dbReference type="ARBA" id="ARBA00005216"/>
    </source>
</evidence>
<dbReference type="InterPro" id="IPR036291">
    <property type="entry name" value="NAD(P)-bd_dom_sf"/>
</dbReference>
<keyword evidence="15" id="KW-1185">Reference proteome</keyword>
<comment type="catalytic activity">
    <reaction evidence="10">
        <text>(R)-2-hydroxyglutarate + NAD(+) = 2-oxoglutarate + NADH + H(+)</text>
        <dbReference type="Rhea" id="RHEA:49612"/>
        <dbReference type="ChEBI" id="CHEBI:15378"/>
        <dbReference type="ChEBI" id="CHEBI:15801"/>
        <dbReference type="ChEBI" id="CHEBI:16810"/>
        <dbReference type="ChEBI" id="CHEBI:57540"/>
        <dbReference type="ChEBI" id="CHEBI:57945"/>
        <dbReference type="EC" id="1.1.1.399"/>
    </reaction>
</comment>
<evidence type="ECO:0000256" key="10">
    <source>
        <dbReference type="ARBA" id="ARBA00048126"/>
    </source>
</evidence>
<protein>
    <recommendedName>
        <fullName evidence="6">D-3-phosphoglycerate dehydrogenase</fullName>
        <ecNumber evidence="4">1.1.1.399</ecNumber>
        <ecNumber evidence="5">1.1.1.95</ecNumber>
    </recommendedName>
    <alternativeName>
        <fullName evidence="9">2-oxoglutarate reductase</fullName>
    </alternativeName>
</protein>
<evidence type="ECO:0000256" key="7">
    <source>
        <dbReference type="ARBA" id="ARBA00023002"/>
    </source>
</evidence>
<dbReference type="Pfam" id="PF02826">
    <property type="entry name" value="2-Hacid_dh_C"/>
    <property type="match status" value="1"/>
</dbReference>
<comment type="similarity">
    <text evidence="3 12">Belongs to the D-isomer specific 2-hydroxyacid dehydrogenase family.</text>
</comment>
<dbReference type="Proteomes" id="UP000461768">
    <property type="component" value="Unassembled WGS sequence"/>
</dbReference>
<dbReference type="GO" id="GO:0004617">
    <property type="term" value="F:phosphoglycerate dehydrogenase activity"/>
    <property type="evidence" value="ECO:0007669"/>
    <property type="project" value="UniProtKB-EC"/>
</dbReference>
<evidence type="ECO:0000256" key="1">
    <source>
        <dbReference type="ARBA" id="ARBA00003800"/>
    </source>
</evidence>
<reference evidence="14 15" key="1">
    <citation type="submission" date="2019-09" db="EMBL/GenBank/DDBJ databases">
        <authorList>
            <person name="Valk L.C."/>
        </authorList>
    </citation>
    <scope>NUCLEOTIDE SEQUENCE [LARGE SCALE GENOMIC DNA]</scope>
    <source>
        <strain evidence="14">GalUA</strain>
    </source>
</reference>
<dbReference type="EC" id="1.1.1.95" evidence="5"/>
<evidence type="ECO:0000256" key="8">
    <source>
        <dbReference type="ARBA" id="ARBA00023027"/>
    </source>
</evidence>
<keyword evidence="7 12" id="KW-0560">Oxidoreductase</keyword>
<dbReference type="EC" id="1.1.1.399" evidence="4"/>
<evidence type="ECO:0000256" key="4">
    <source>
        <dbReference type="ARBA" id="ARBA00013001"/>
    </source>
</evidence>
<dbReference type="OrthoDB" id="9805416at2"/>
<organism evidence="14 15">
    <name type="scientific">Candidatus Galacturonatibacter soehngenii</name>
    <dbReference type="NCBI Taxonomy" id="2307010"/>
    <lineage>
        <taxon>Bacteria</taxon>
        <taxon>Bacillati</taxon>
        <taxon>Bacillota</taxon>
        <taxon>Clostridia</taxon>
        <taxon>Lachnospirales</taxon>
        <taxon>Lachnospiraceae</taxon>
        <taxon>Candidatus Galacturonatibacter</taxon>
    </lineage>
</organism>
<dbReference type="PROSITE" id="PS00065">
    <property type="entry name" value="D_2_HYDROXYACID_DH_1"/>
    <property type="match status" value="1"/>
</dbReference>
<dbReference type="SUPFAM" id="SSF55021">
    <property type="entry name" value="ACT-like"/>
    <property type="match status" value="1"/>
</dbReference>
<evidence type="ECO:0000256" key="9">
    <source>
        <dbReference type="ARBA" id="ARBA00030455"/>
    </source>
</evidence>
<dbReference type="RefSeq" id="WP_151143129.1">
    <property type="nucleotide sequence ID" value="NZ_WAGX01000004.1"/>
</dbReference>
<reference evidence="14 15" key="2">
    <citation type="submission" date="2020-02" db="EMBL/GenBank/DDBJ databases">
        <title>Candidatus Galacturonibacter soehngenii shows hetero-acetogenic catabolism of galacturonic acid but lacks a canonical carbon monoxide dehydrogenase/acetyl-CoA synthase complex.</title>
        <authorList>
            <person name="Diender M."/>
            <person name="Stouten G.R."/>
            <person name="Petersen J.F."/>
            <person name="Nielsen P.H."/>
            <person name="Dueholm M.S."/>
            <person name="Pronk J.T."/>
            <person name="Van Loosdrecht M.C.M."/>
        </authorList>
    </citation>
    <scope>NUCLEOTIDE SEQUENCE [LARGE SCALE GENOMIC DNA]</scope>
    <source>
        <strain evidence="14">GalUA</strain>
    </source>
</reference>